<dbReference type="Proteomes" id="UP000297891">
    <property type="component" value="Unassembled WGS sequence"/>
</dbReference>
<evidence type="ECO:0000256" key="1">
    <source>
        <dbReference type="SAM" id="Phobius"/>
    </source>
</evidence>
<keyword evidence="4" id="KW-1185">Reference proteome</keyword>
<dbReference type="Pfam" id="PF00535">
    <property type="entry name" value="Glycos_transf_2"/>
    <property type="match status" value="1"/>
</dbReference>
<comment type="caution">
    <text evidence="3">The sequence shown here is derived from an EMBL/GenBank/DDBJ whole genome shotgun (WGS) entry which is preliminary data.</text>
</comment>
<dbReference type="SUPFAM" id="SSF53448">
    <property type="entry name" value="Nucleotide-diphospho-sugar transferases"/>
    <property type="match status" value="1"/>
</dbReference>
<dbReference type="InterPro" id="IPR001173">
    <property type="entry name" value="Glyco_trans_2-like"/>
</dbReference>
<dbReference type="CDD" id="cd04179">
    <property type="entry name" value="DPM_DPG-synthase_like"/>
    <property type="match status" value="1"/>
</dbReference>
<keyword evidence="1" id="KW-1133">Transmembrane helix</keyword>
<keyword evidence="1" id="KW-0812">Transmembrane</keyword>
<dbReference type="GO" id="GO:0016740">
    <property type="term" value="F:transferase activity"/>
    <property type="evidence" value="ECO:0007669"/>
    <property type="project" value="UniProtKB-KW"/>
</dbReference>
<dbReference type="FunFam" id="3.90.550.10:FF:000129">
    <property type="entry name" value="Glycosyltransferase family 2 protein"/>
    <property type="match status" value="1"/>
</dbReference>
<reference evidence="3" key="1">
    <citation type="journal article" date="2019" name="PLoS Negl. Trop. Dis.">
        <title>Revisiting the worldwide diversity of Leptospira species in the environment.</title>
        <authorList>
            <person name="Vincent A.T."/>
            <person name="Schiettekatte O."/>
            <person name="Bourhy P."/>
            <person name="Veyrier F.J."/>
            <person name="Picardeau M."/>
        </authorList>
    </citation>
    <scope>NUCLEOTIDE SEQUENCE [LARGE SCALE GENOMIC DNA]</scope>
    <source>
        <strain evidence="3">201800277</strain>
    </source>
</reference>
<dbReference type="Gene3D" id="3.90.550.10">
    <property type="entry name" value="Spore Coat Polysaccharide Biosynthesis Protein SpsA, Chain A"/>
    <property type="match status" value="1"/>
</dbReference>
<proteinExistence type="predicted"/>
<sequence length="380" mass="42999">MKKKKSVTFVIPCLNEEKTLPFVLKKLVNVQKEYKALYEIEILVSDNGSKDKSVSIAKKFGANVASATEKGYGSALDTGIRKAKGEIIVFADADDTYDFLESPALIAKLIETDSDMVIGSRLDGKIHDGAMPFLHRYLGTPVINWIINLLYAKKTKIRDSNSGFRCFKKESYLKWNVKSKGMEFASELLIKALINESSMYHVPVSLYPDKAGRIPHLRTWRDGMRHLLRILFYGSHLFERTGLFIFLLAWSQLFVSVFVGKVITLFGANFYGLHSMVLFSFLSVLGLNLWGTGLLIATKQAKISKTYERILALEEDKLFFSLMGGFLIIIISLVWLFIRWQSGGFVFINLERELIFASSLSLTLLVFSLFAVTAHIIKRD</sequence>
<protein>
    <submittedName>
        <fullName evidence="3">Glycosyltransferase family 2 protein</fullName>
    </submittedName>
</protein>
<keyword evidence="3" id="KW-0808">Transferase</keyword>
<evidence type="ECO:0000313" key="3">
    <source>
        <dbReference type="EMBL" id="TGK91968.1"/>
    </source>
</evidence>
<dbReference type="PANTHER" id="PTHR48090:SF7">
    <property type="entry name" value="RFBJ PROTEIN"/>
    <property type="match status" value="1"/>
</dbReference>
<feature type="domain" description="Glycosyltransferase 2-like" evidence="2">
    <location>
        <begin position="9"/>
        <end position="167"/>
    </location>
</feature>
<name>A0A2M9Y1L8_9LEPT</name>
<dbReference type="RefSeq" id="WP_100790785.1">
    <property type="nucleotide sequence ID" value="NZ_NPDQ01000004.1"/>
</dbReference>
<accession>A0A2M9Y1L8</accession>
<keyword evidence="1" id="KW-0472">Membrane</keyword>
<dbReference type="PANTHER" id="PTHR48090">
    <property type="entry name" value="UNDECAPRENYL-PHOSPHATE 4-DEOXY-4-FORMAMIDO-L-ARABINOSE TRANSFERASE-RELATED"/>
    <property type="match status" value="1"/>
</dbReference>
<feature type="transmembrane region" description="Helical" evidence="1">
    <location>
        <begin position="354"/>
        <end position="377"/>
    </location>
</feature>
<gene>
    <name evidence="3" type="ORF">EHQ30_17455</name>
</gene>
<feature type="transmembrane region" description="Helical" evidence="1">
    <location>
        <begin position="243"/>
        <end position="271"/>
    </location>
</feature>
<organism evidence="3 4">
    <name type="scientific">Leptospira brenneri</name>
    <dbReference type="NCBI Taxonomy" id="2023182"/>
    <lineage>
        <taxon>Bacteria</taxon>
        <taxon>Pseudomonadati</taxon>
        <taxon>Spirochaetota</taxon>
        <taxon>Spirochaetia</taxon>
        <taxon>Leptospirales</taxon>
        <taxon>Leptospiraceae</taxon>
        <taxon>Leptospira</taxon>
    </lineage>
</organism>
<evidence type="ECO:0000313" key="4">
    <source>
        <dbReference type="Proteomes" id="UP000297891"/>
    </source>
</evidence>
<evidence type="ECO:0000259" key="2">
    <source>
        <dbReference type="Pfam" id="PF00535"/>
    </source>
</evidence>
<dbReference type="AlphaFoldDB" id="A0A2M9Y1L8"/>
<feature type="transmembrane region" description="Helical" evidence="1">
    <location>
        <begin position="277"/>
        <end position="297"/>
    </location>
</feature>
<feature type="transmembrane region" description="Helical" evidence="1">
    <location>
        <begin position="318"/>
        <end position="338"/>
    </location>
</feature>
<dbReference type="InterPro" id="IPR050256">
    <property type="entry name" value="Glycosyltransferase_2"/>
</dbReference>
<dbReference type="EMBL" id="RQFP01000014">
    <property type="protein sequence ID" value="TGK91968.1"/>
    <property type="molecule type" value="Genomic_DNA"/>
</dbReference>
<dbReference type="OrthoDB" id="9810303at2"/>
<dbReference type="InterPro" id="IPR029044">
    <property type="entry name" value="Nucleotide-diphossugar_trans"/>
</dbReference>